<comment type="caution">
    <text evidence="7">The sequence shown here is derived from an EMBL/GenBank/DDBJ whole genome shotgun (WGS) entry which is preliminary data.</text>
</comment>
<keyword evidence="4" id="KW-0863">Zinc-finger</keyword>
<feature type="region of interest" description="Disordered" evidence="5">
    <location>
        <begin position="418"/>
        <end position="452"/>
    </location>
</feature>
<dbReference type="GO" id="GO:0016604">
    <property type="term" value="C:nuclear body"/>
    <property type="evidence" value="ECO:0007669"/>
    <property type="project" value="TreeGrafter"/>
</dbReference>
<evidence type="ECO:0000256" key="3">
    <source>
        <dbReference type="ARBA" id="ARBA00023242"/>
    </source>
</evidence>
<keyword evidence="3" id="KW-0539">Nucleus</keyword>
<feature type="compositionally biased region" description="Pro residues" evidence="5">
    <location>
        <begin position="142"/>
        <end position="151"/>
    </location>
</feature>
<dbReference type="InterPro" id="IPR013087">
    <property type="entry name" value="Znf_C2H2_type"/>
</dbReference>
<feature type="compositionally biased region" description="Low complexity" evidence="5">
    <location>
        <begin position="126"/>
        <end position="141"/>
    </location>
</feature>
<dbReference type="InterPro" id="IPR039727">
    <property type="entry name" value="SE/Ars2"/>
</dbReference>
<dbReference type="EMBL" id="PJQD01000029">
    <property type="protein sequence ID" value="POY74157.1"/>
    <property type="molecule type" value="Genomic_DNA"/>
</dbReference>
<organism evidence="7 8">
    <name type="scientific">Rhodotorula taiwanensis</name>
    <dbReference type="NCBI Taxonomy" id="741276"/>
    <lineage>
        <taxon>Eukaryota</taxon>
        <taxon>Fungi</taxon>
        <taxon>Dikarya</taxon>
        <taxon>Basidiomycota</taxon>
        <taxon>Pucciniomycotina</taxon>
        <taxon>Microbotryomycetes</taxon>
        <taxon>Sporidiobolales</taxon>
        <taxon>Sporidiobolaceae</taxon>
        <taxon>Rhodotorula</taxon>
    </lineage>
</organism>
<keyword evidence="4" id="KW-0862">Zinc</keyword>
<sequence>MLDLSRKLSDPPPYASATRSLSVEAGLSATVDQRCRPPTPAILEAKAHMDVSPRARRYSRGGYEDERHERFPPLRGKRRRSISPPGRGGPPRGPPDDYYDRPPRDFRDRRHAADGYPDRRPPPPDAYGYPPAHGGYHDPYGAPLPPPPPRRPVLEPPMNLPYLVSHRYFSDWFHASQSDALSGADFDKALDDAWTKYQGDFLRRELKASWDDVRMRALQWADEKYGISAEREQERKETRRLAEKDRRMRKWTSKAKNGDFDDVSFDFDEELARKPRIIPNAAAQAAAAAEAAAKAAANGAETDAAAEPVKETTPIPTVLKASSPEHVILPARPEMIVCPAVPPMVSTRALVDLFKAFEGFLRLSISDPQPHLGFSRVAWASFDSSETASAALSTIQAAHMPSAASEGDVSKANGVPLQTDAAANGKPAEEPKGDAEPVDADMKDGPAAPAAPPVSAYSIGPYDLTRPGLLSVRLEPIEVRARAAPSLTSRPERVRKDLETALQAVEAVEKKVLAETGLGEAADAATAEAMGSAFLREKRKAWEQELDERREKDSLEEVAYQAALASIHKRTLDLALAYLRDAMDVCFYCCAVCDSPEQLSDMCSRHVRRADNSSDPNRLAMESAWIGGFDRRVPLLTDVSTLDLRDFGAESREEEQYRLLAPHVKQEEEGKFRCKECNKLFSARKFVEKHLGLKHPEVLGTRLDEVAVYNNYVLDPSRVPLAMFQCENYLPSILNPPPPPMPAPPPRRHDRPPPLSDRLGPPPDKRRRRDPVEKGPPAPPPKGAALDPRAQRGATAYSDLDGPGGAGGDIVLPY</sequence>
<dbReference type="PANTHER" id="PTHR13165">
    <property type="entry name" value="ARSENITE-RESISTANCE PROTEIN 2"/>
    <property type="match status" value="1"/>
</dbReference>
<dbReference type="PROSITE" id="PS00028">
    <property type="entry name" value="ZINC_FINGER_C2H2_1"/>
    <property type="match status" value="1"/>
</dbReference>
<evidence type="ECO:0000313" key="8">
    <source>
        <dbReference type="Proteomes" id="UP000237144"/>
    </source>
</evidence>
<feature type="compositionally biased region" description="Basic and acidic residues" evidence="5">
    <location>
        <begin position="62"/>
        <end position="72"/>
    </location>
</feature>
<dbReference type="Proteomes" id="UP000237144">
    <property type="component" value="Unassembled WGS sequence"/>
</dbReference>
<feature type="compositionally biased region" description="Basic and acidic residues" evidence="5">
    <location>
        <begin position="427"/>
        <end position="444"/>
    </location>
</feature>
<feature type="region of interest" description="Disordered" evidence="5">
    <location>
        <begin position="31"/>
        <end position="151"/>
    </location>
</feature>
<keyword evidence="8" id="KW-1185">Reference proteome</keyword>
<dbReference type="PANTHER" id="PTHR13165:SF0">
    <property type="entry name" value="SERRATE RNA EFFECTOR MOLECULE HOMOLOG"/>
    <property type="match status" value="1"/>
</dbReference>
<feature type="domain" description="C2H2-type" evidence="6">
    <location>
        <begin position="672"/>
        <end position="695"/>
    </location>
</feature>
<evidence type="ECO:0000259" key="6">
    <source>
        <dbReference type="PROSITE" id="PS50157"/>
    </source>
</evidence>
<gene>
    <name evidence="7" type="ORF">BMF94_2969</name>
</gene>
<dbReference type="InterPro" id="IPR007042">
    <property type="entry name" value="SERRATE/Ars2_C"/>
</dbReference>
<protein>
    <recommendedName>
        <fullName evidence="6">C2H2-type domain-containing protein</fullName>
    </recommendedName>
</protein>
<evidence type="ECO:0000256" key="1">
    <source>
        <dbReference type="ARBA" id="ARBA00004123"/>
    </source>
</evidence>
<evidence type="ECO:0000256" key="5">
    <source>
        <dbReference type="SAM" id="MobiDB-lite"/>
    </source>
</evidence>
<accession>A0A2S5BBL1</accession>
<comment type="subcellular location">
    <subcellularLocation>
        <location evidence="1">Nucleus</location>
    </subcellularLocation>
</comment>
<evidence type="ECO:0000256" key="4">
    <source>
        <dbReference type="PROSITE-ProRule" id="PRU00042"/>
    </source>
</evidence>
<dbReference type="Pfam" id="PF04959">
    <property type="entry name" value="ARS2"/>
    <property type="match status" value="1"/>
</dbReference>
<name>A0A2S5BBL1_9BASI</name>
<feature type="region of interest" description="Disordered" evidence="5">
    <location>
        <begin position="735"/>
        <end position="814"/>
    </location>
</feature>
<dbReference type="STRING" id="741276.A0A2S5BBL1"/>
<dbReference type="GO" id="GO:0008270">
    <property type="term" value="F:zinc ion binding"/>
    <property type="evidence" value="ECO:0007669"/>
    <property type="project" value="UniProtKB-KW"/>
</dbReference>
<dbReference type="OrthoDB" id="342064at2759"/>
<feature type="compositionally biased region" description="Basic and acidic residues" evidence="5">
    <location>
        <begin position="94"/>
        <end position="122"/>
    </location>
</feature>
<evidence type="ECO:0000313" key="7">
    <source>
        <dbReference type="EMBL" id="POY74157.1"/>
    </source>
</evidence>
<reference evidence="7 8" key="1">
    <citation type="journal article" date="2018" name="Front. Microbiol.">
        <title>Prospects for Fungal Bioremediation of Acidic Radioactive Waste Sites: Characterization and Genome Sequence of Rhodotorula taiwanensis MD1149.</title>
        <authorList>
            <person name="Tkavc R."/>
            <person name="Matrosova V.Y."/>
            <person name="Grichenko O.E."/>
            <person name="Gostincar C."/>
            <person name="Volpe R.P."/>
            <person name="Klimenkova P."/>
            <person name="Gaidamakova E.K."/>
            <person name="Zhou C.E."/>
            <person name="Stewart B.J."/>
            <person name="Lyman M.G."/>
            <person name="Malfatti S.A."/>
            <person name="Rubinfeld B."/>
            <person name="Courtot M."/>
            <person name="Singh J."/>
            <person name="Dalgard C.L."/>
            <person name="Hamilton T."/>
            <person name="Frey K.G."/>
            <person name="Gunde-Cimerman N."/>
            <person name="Dugan L."/>
            <person name="Daly M.J."/>
        </authorList>
    </citation>
    <scope>NUCLEOTIDE SEQUENCE [LARGE SCALE GENOMIC DNA]</scope>
    <source>
        <strain evidence="7 8">MD1149</strain>
    </source>
</reference>
<comment type="similarity">
    <text evidence="2">Belongs to the ARS2 family.</text>
</comment>
<feature type="compositionally biased region" description="Pro residues" evidence="5">
    <location>
        <begin position="735"/>
        <end position="745"/>
    </location>
</feature>
<keyword evidence="4" id="KW-0479">Metal-binding</keyword>
<proteinExistence type="inferred from homology"/>
<dbReference type="AlphaFoldDB" id="A0A2S5BBL1"/>
<dbReference type="PROSITE" id="PS50157">
    <property type="entry name" value="ZINC_FINGER_C2H2_2"/>
    <property type="match status" value="1"/>
</dbReference>
<evidence type="ECO:0000256" key="2">
    <source>
        <dbReference type="ARBA" id="ARBA00005407"/>
    </source>
</evidence>
<feature type="region of interest" description="Disordered" evidence="5">
    <location>
        <begin position="1"/>
        <end position="20"/>
    </location>
</feature>